<dbReference type="InterPro" id="IPR000008">
    <property type="entry name" value="C2_dom"/>
</dbReference>
<dbReference type="FunFam" id="2.60.40.150:FF:000006">
    <property type="entry name" value="Synaptotagmin-like 5, isoform CRA_a"/>
    <property type="match status" value="1"/>
</dbReference>
<dbReference type="CDD" id="cd04020">
    <property type="entry name" value="C2B_SLP_1-2-3-4"/>
    <property type="match status" value="1"/>
</dbReference>
<name>A0AAV7UHB2_PLEWA</name>
<dbReference type="GO" id="GO:0042043">
    <property type="term" value="F:neurexin family protein binding"/>
    <property type="evidence" value="ECO:0007669"/>
    <property type="project" value="TreeGrafter"/>
</dbReference>
<dbReference type="PROSITE" id="PS50004">
    <property type="entry name" value="C2"/>
    <property type="match status" value="2"/>
</dbReference>
<keyword evidence="5" id="KW-0597">Phosphoprotein</keyword>
<comment type="subcellular location">
    <subcellularLocation>
        <location evidence="2">Cell membrane</location>
    </subcellularLocation>
    <subcellularLocation>
        <location evidence="1">Endomembrane system</location>
        <topology evidence="1">Peripheral membrane protein</topology>
    </subcellularLocation>
</comment>
<dbReference type="SMART" id="SM00239">
    <property type="entry name" value="C2"/>
    <property type="match status" value="2"/>
</dbReference>
<reference evidence="13" key="1">
    <citation type="journal article" date="2022" name="bioRxiv">
        <title>Sequencing and chromosome-scale assembly of the giantPleurodeles waltlgenome.</title>
        <authorList>
            <person name="Brown T."/>
            <person name="Elewa A."/>
            <person name="Iarovenko S."/>
            <person name="Subramanian E."/>
            <person name="Araus A.J."/>
            <person name="Petzold A."/>
            <person name="Susuki M."/>
            <person name="Suzuki K.-i.T."/>
            <person name="Hayashi T."/>
            <person name="Toyoda A."/>
            <person name="Oliveira C."/>
            <person name="Osipova E."/>
            <person name="Leigh N.D."/>
            <person name="Simon A."/>
            <person name="Yun M.H."/>
        </authorList>
    </citation>
    <scope>NUCLEOTIDE SEQUENCE</scope>
    <source>
        <strain evidence="13">20211129_DDA</strain>
        <tissue evidence="13">Liver</tissue>
    </source>
</reference>
<evidence type="ECO:0000256" key="1">
    <source>
        <dbReference type="ARBA" id="ARBA00004184"/>
    </source>
</evidence>
<dbReference type="FunFam" id="2.60.40.150:FF:000108">
    <property type="entry name" value="Synaptotagmin like 1"/>
    <property type="match status" value="1"/>
</dbReference>
<dbReference type="InterPro" id="IPR043567">
    <property type="entry name" value="SYTL1-5_C2B"/>
</dbReference>
<dbReference type="GO" id="GO:0005886">
    <property type="term" value="C:plasma membrane"/>
    <property type="evidence" value="ECO:0007669"/>
    <property type="project" value="UniProtKB-SubCell"/>
</dbReference>
<keyword evidence="7" id="KW-0472">Membrane</keyword>
<keyword evidence="3" id="KW-1003">Cell membrane</keyword>
<dbReference type="PANTHER" id="PTHR45716">
    <property type="entry name" value="BITESIZE, ISOFORM I"/>
    <property type="match status" value="1"/>
</dbReference>
<dbReference type="EMBL" id="JANPWB010000005">
    <property type="protein sequence ID" value="KAJ1188425.1"/>
    <property type="molecule type" value="Genomic_DNA"/>
</dbReference>
<dbReference type="SUPFAM" id="SSF49562">
    <property type="entry name" value="C2 domain (Calcium/lipid-binding domain, CaLB)"/>
    <property type="match status" value="2"/>
</dbReference>
<evidence type="ECO:0000256" key="4">
    <source>
        <dbReference type="ARBA" id="ARBA00022483"/>
    </source>
</evidence>
<protein>
    <recommendedName>
        <fullName evidence="8">Synaptotagmin-like protein 1</fullName>
    </recommendedName>
    <alternativeName>
        <fullName evidence="9">Exophilin-7</fullName>
    </alternativeName>
</protein>
<evidence type="ECO:0000259" key="12">
    <source>
        <dbReference type="PROSITE" id="PS50916"/>
    </source>
</evidence>
<sequence>MASNADSESLLDLSYLTEDEQRAIDKVLSRDTQLRQKDEGRIRKLRQTVSDPTQLKFLTGDWFCEVRAKRHRGKKFGSDIVQASIRRKKKPKGEREKSPWPAEVSVDGDESVDQSPDKLRPRASDKVVPEPVLLQPTKPQEVTICVPVVNGEKKEGRLENQGHEQPQTDVGTPDAEEDLAPPLPPKDGREQEMEDVLLSPVIITVQSDEELDNKKRTLLTLKNNNALDTHHIPLKTSSSMRSLGSTTLSGSIMSLYSDGDIGSVEVRGCIQFSLQFDTRKKELMVIIIQCRDLAEAKKQRSDPYVKTYLLPDKSSLSKRKTAVKKRCLDPLFNETLKYKIDKSELQSQILNLSVWHHDPLGRNLFMGEVEIELSSWDWSQTQPVWFNLLPRTPLSSDVLCSRGKLVLSLKFIPPGSAGNGLPPTGELHIWVKEAQNLLPIRTGTIDSFVKCYVLPDDSKSSRQKTRVIKKSLNPTFNHTMVYDGFRAEDLLEACAEFTVWDQEAFSSQQIGGLRLSMGRGSSYGLPVPWMDSTEDEKHVWSTLMEKPNQWVDASLPLRTNLTPRI</sequence>
<feature type="region of interest" description="Disordered" evidence="10">
    <location>
        <begin position="155"/>
        <end position="189"/>
    </location>
</feature>
<evidence type="ECO:0000256" key="6">
    <source>
        <dbReference type="ARBA" id="ARBA00022737"/>
    </source>
</evidence>
<dbReference type="GO" id="GO:0006886">
    <property type="term" value="P:intracellular protein transport"/>
    <property type="evidence" value="ECO:0007669"/>
    <property type="project" value="InterPro"/>
</dbReference>
<keyword evidence="4" id="KW-0268">Exocytosis</keyword>
<evidence type="ECO:0000256" key="3">
    <source>
        <dbReference type="ARBA" id="ARBA00022475"/>
    </source>
</evidence>
<dbReference type="InterPro" id="IPR035892">
    <property type="entry name" value="C2_domain_sf"/>
</dbReference>
<comment type="caution">
    <text evidence="13">The sequence shown here is derived from an EMBL/GenBank/DDBJ whole genome shotgun (WGS) entry which is preliminary data.</text>
</comment>
<dbReference type="GO" id="GO:0031267">
    <property type="term" value="F:small GTPase binding"/>
    <property type="evidence" value="ECO:0007669"/>
    <property type="project" value="InterPro"/>
</dbReference>
<dbReference type="PROSITE" id="PS50916">
    <property type="entry name" value="RABBD"/>
    <property type="match status" value="1"/>
</dbReference>
<feature type="domain" description="C2" evidence="11">
    <location>
        <begin position="401"/>
        <end position="530"/>
    </location>
</feature>
<dbReference type="Gene3D" id="6.10.250.3000">
    <property type="match status" value="1"/>
</dbReference>
<gene>
    <name evidence="13" type="ORF">NDU88_005186</name>
</gene>
<dbReference type="GO" id="GO:0070382">
    <property type="term" value="C:exocytic vesicle"/>
    <property type="evidence" value="ECO:0007669"/>
    <property type="project" value="TreeGrafter"/>
</dbReference>
<evidence type="ECO:0000256" key="8">
    <source>
        <dbReference type="ARBA" id="ARBA00072163"/>
    </source>
</evidence>
<feature type="compositionally biased region" description="Basic and acidic residues" evidence="10">
    <location>
        <begin position="115"/>
        <end position="128"/>
    </location>
</feature>
<evidence type="ECO:0000256" key="5">
    <source>
        <dbReference type="ARBA" id="ARBA00022553"/>
    </source>
</evidence>
<accession>A0AAV7UHB2</accession>
<dbReference type="AlphaFoldDB" id="A0AAV7UHB2"/>
<keyword evidence="6" id="KW-0677">Repeat</keyword>
<dbReference type="GO" id="GO:0006887">
    <property type="term" value="P:exocytosis"/>
    <property type="evidence" value="ECO:0007669"/>
    <property type="project" value="UniProtKB-KW"/>
</dbReference>
<feature type="region of interest" description="Disordered" evidence="10">
    <location>
        <begin position="75"/>
        <end position="130"/>
    </location>
</feature>
<proteinExistence type="predicted"/>
<evidence type="ECO:0000256" key="7">
    <source>
        <dbReference type="ARBA" id="ARBA00023136"/>
    </source>
</evidence>
<evidence type="ECO:0000256" key="2">
    <source>
        <dbReference type="ARBA" id="ARBA00004236"/>
    </source>
</evidence>
<dbReference type="CDD" id="cd08393">
    <property type="entry name" value="C2A_SLP-1_2"/>
    <property type="match status" value="1"/>
</dbReference>
<evidence type="ECO:0000259" key="11">
    <source>
        <dbReference type="PROSITE" id="PS50004"/>
    </source>
</evidence>
<dbReference type="Gene3D" id="2.60.40.150">
    <property type="entry name" value="C2 domain"/>
    <property type="match status" value="2"/>
</dbReference>
<evidence type="ECO:0000256" key="9">
    <source>
        <dbReference type="ARBA" id="ARBA00075525"/>
    </source>
</evidence>
<feature type="domain" description="C2" evidence="11">
    <location>
        <begin position="266"/>
        <end position="386"/>
    </location>
</feature>
<evidence type="ECO:0000313" key="13">
    <source>
        <dbReference type="EMBL" id="KAJ1188425.1"/>
    </source>
</evidence>
<dbReference type="PANTHER" id="PTHR45716:SF3">
    <property type="entry name" value="SYNAPTOTAGMIN-LIKE PROTEIN 1"/>
    <property type="match status" value="1"/>
</dbReference>
<organism evidence="13 14">
    <name type="scientific">Pleurodeles waltl</name>
    <name type="common">Iberian ribbed newt</name>
    <dbReference type="NCBI Taxonomy" id="8319"/>
    <lineage>
        <taxon>Eukaryota</taxon>
        <taxon>Metazoa</taxon>
        <taxon>Chordata</taxon>
        <taxon>Craniata</taxon>
        <taxon>Vertebrata</taxon>
        <taxon>Euteleostomi</taxon>
        <taxon>Amphibia</taxon>
        <taxon>Batrachia</taxon>
        <taxon>Caudata</taxon>
        <taxon>Salamandroidea</taxon>
        <taxon>Salamandridae</taxon>
        <taxon>Pleurodelinae</taxon>
        <taxon>Pleurodeles</taxon>
    </lineage>
</organism>
<dbReference type="InterPro" id="IPR010911">
    <property type="entry name" value="Rab_BD"/>
</dbReference>
<dbReference type="Pfam" id="PF00168">
    <property type="entry name" value="C2"/>
    <property type="match status" value="2"/>
</dbReference>
<evidence type="ECO:0000313" key="14">
    <source>
        <dbReference type="Proteomes" id="UP001066276"/>
    </source>
</evidence>
<dbReference type="Proteomes" id="UP001066276">
    <property type="component" value="Chromosome 3_1"/>
</dbReference>
<keyword evidence="14" id="KW-1185">Reference proteome</keyword>
<feature type="domain" description="RabBD" evidence="12">
    <location>
        <begin position="10"/>
        <end position="66"/>
    </location>
</feature>
<evidence type="ECO:0000256" key="10">
    <source>
        <dbReference type="SAM" id="MobiDB-lite"/>
    </source>
</evidence>